<accession>A0A1A8ZTH6</accession>
<dbReference type="AlphaFoldDB" id="A0A1A8ZTH6"/>
<feature type="region of interest" description="Disordered" evidence="5">
    <location>
        <begin position="300"/>
        <end position="325"/>
    </location>
</feature>
<dbReference type="GO" id="GO:0003723">
    <property type="term" value="F:RNA binding"/>
    <property type="evidence" value="ECO:0007669"/>
    <property type="project" value="InterPro"/>
</dbReference>
<keyword evidence="10" id="KW-1185">Reference proteome</keyword>
<feature type="region of interest" description="Disordered" evidence="5">
    <location>
        <begin position="249"/>
        <end position="268"/>
    </location>
</feature>
<evidence type="ECO:0000313" key="9">
    <source>
        <dbReference type="Proteomes" id="UP000078550"/>
    </source>
</evidence>
<dbReference type="GO" id="GO:0160148">
    <property type="term" value="F:tRNA pseudouridine(55) synthase activity"/>
    <property type="evidence" value="ECO:0007669"/>
    <property type="project" value="UniProtKB-EC"/>
</dbReference>
<keyword evidence="3" id="KW-0819">tRNA processing</keyword>
<dbReference type="Pfam" id="PF21238">
    <property type="entry name" value="Pus10_C"/>
    <property type="match status" value="2"/>
</dbReference>
<sequence length="766" mass="90306">MEYTCFRCAITEENLSDNDYLFFDGYFLKDYNGNEENEKENNISSKFLDNNKDTFLNYLHQQRGNTETNLQKVYNNVYISLHLCKLCRGLHNIDLILFYNKNSLFHYNVIKELTITGEEEKKINDVFYNMKIVLDTLRNNIDIIFFFFYLHEHENIKEESTVTLHTIQKIYEQINQYIIIKGEIENNSIKKKVNKIITFTLIYFYLTFYKNIYNSLNIRRENLQFVVNIYKESVLIFNHFFNGKEEIKNADSETESKNKEEKNNSYQKRRKINELISEGENRTFNGNDKDDNLDCAENEVHKTEERESFNENVSKGERNNEVPSQSITIQENALKGIESNGLLSKNGASTFDVYVSFSNLCICGYYNKYNKEMCQTKWFLNGSSLHPLSVEECIQEMFTNVFQSSSCTFISSGREDKDVRMMNVGRPFVFVLKETKFSFLSFYLFFNKLKMVQLYESDHKNITEMKTVKEIIHFLQDYNQKKENPIIDKLDEEPKEENYAEQINNCYALINKKKIFSLYDINSNKVVVENPRAKLFKEEKIGNLHITNNYNKELELLLSEEISDENSICCNGDNVENSDQDDVPSAVNCNTIDDEDVPITRFQPDEDYSNINSLVDVKLNYIAFSTNYALIKKLMKYGEERKKAYKCLIYHSSPMTREKIQGINENMLNYEKNDACVFTIKQKTPIRVLHRRGLIERPRKIYEFNLVFLHEHFSLLYLLTESGTYIKEFITGDRGRTFPNLKYFFGENAFVNILNLDVSSFVYNSD</sequence>
<dbReference type="Gene3D" id="3.30.70.3190">
    <property type="match status" value="1"/>
</dbReference>
<feature type="domain" description="Pus10-like C-terminal" evidence="6">
    <location>
        <begin position="362"/>
        <end position="550"/>
    </location>
</feature>
<evidence type="ECO:0000256" key="5">
    <source>
        <dbReference type="SAM" id="MobiDB-lite"/>
    </source>
</evidence>
<evidence type="ECO:0000259" key="6">
    <source>
        <dbReference type="Pfam" id="PF21238"/>
    </source>
</evidence>
<dbReference type="PANTHER" id="PTHR21568">
    <property type="entry name" value="TRNA PSEUDOURIDINE SYNTHASE PUS10"/>
    <property type="match status" value="1"/>
</dbReference>
<dbReference type="InterPro" id="IPR039894">
    <property type="entry name" value="Pus10-like"/>
</dbReference>
<reference evidence="9" key="1">
    <citation type="submission" date="2016-05" db="EMBL/GenBank/DDBJ databases">
        <authorList>
            <person name="Naeem Raeece"/>
        </authorList>
    </citation>
    <scope>NUCLEOTIDE SEQUENCE [LARGE SCALE GENOMIC DNA]</scope>
</reference>
<evidence type="ECO:0000256" key="2">
    <source>
        <dbReference type="ARBA" id="ARBA00012787"/>
    </source>
</evidence>
<dbReference type="Gene3D" id="3.30.70.2510">
    <property type="match status" value="1"/>
</dbReference>
<reference evidence="10" key="2">
    <citation type="submission" date="2016-05" db="EMBL/GenBank/DDBJ databases">
        <authorList>
            <person name="Naeem R."/>
        </authorList>
    </citation>
    <scope>NUCLEOTIDE SEQUENCE [LARGE SCALE GENOMIC DNA]</scope>
</reference>
<evidence type="ECO:0000313" key="7">
    <source>
        <dbReference type="EMBL" id="SBT47204.1"/>
    </source>
</evidence>
<reference evidence="7" key="3">
    <citation type="submission" date="2016-05" db="EMBL/GenBank/DDBJ databases">
        <authorList>
            <person name="Lavstsen T."/>
            <person name="Jespersen J.S."/>
        </authorList>
    </citation>
    <scope>NUCLEOTIDE SEQUENCE [LARGE SCALE GENOMIC DNA]</scope>
</reference>
<evidence type="ECO:0000256" key="1">
    <source>
        <dbReference type="ARBA" id="ARBA00009652"/>
    </source>
</evidence>
<dbReference type="EC" id="5.4.99.25" evidence="2"/>
<dbReference type="EMBL" id="FLRD01001153">
    <property type="protein sequence ID" value="SBT56688.1"/>
    <property type="molecule type" value="Genomic_DNA"/>
</dbReference>
<evidence type="ECO:0000313" key="8">
    <source>
        <dbReference type="EMBL" id="SBT56688.1"/>
    </source>
</evidence>
<name>A0A1A8ZTH6_PLAOA</name>
<gene>
    <name evidence="8" type="ORF">POVWA1_077780</name>
    <name evidence="7" type="ORF">POVWA2_053570</name>
</gene>
<proteinExistence type="inferred from homology"/>
<dbReference type="PANTHER" id="PTHR21568:SF0">
    <property type="entry name" value="TRNA PSEUDOURIDINE SYNTHASE PUS10"/>
    <property type="match status" value="1"/>
</dbReference>
<dbReference type="InterPro" id="IPR020103">
    <property type="entry name" value="PsdUridine_synth_cat_dom_sf"/>
</dbReference>
<feature type="compositionally biased region" description="Basic and acidic residues" evidence="5">
    <location>
        <begin position="249"/>
        <end position="263"/>
    </location>
</feature>
<evidence type="ECO:0000256" key="4">
    <source>
        <dbReference type="ARBA" id="ARBA00023235"/>
    </source>
</evidence>
<feature type="compositionally biased region" description="Basic and acidic residues" evidence="5">
    <location>
        <begin position="300"/>
        <end position="320"/>
    </location>
</feature>
<dbReference type="GO" id="GO:0031119">
    <property type="term" value="P:tRNA pseudouridine synthesis"/>
    <property type="evidence" value="ECO:0007669"/>
    <property type="project" value="TreeGrafter"/>
</dbReference>
<dbReference type="EMBL" id="FLRE01000187">
    <property type="protein sequence ID" value="SBT47204.1"/>
    <property type="molecule type" value="Genomic_DNA"/>
</dbReference>
<protein>
    <recommendedName>
        <fullName evidence="2">tRNA pseudouridine(55) synthase</fullName>
        <ecNumber evidence="2">5.4.99.25</ecNumber>
    </recommendedName>
</protein>
<evidence type="ECO:0000313" key="10">
    <source>
        <dbReference type="Proteomes" id="UP000078555"/>
    </source>
</evidence>
<dbReference type="Proteomes" id="UP000078555">
    <property type="component" value="Unassembled WGS sequence"/>
</dbReference>
<keyword evidence="4" id="KW-0413">Isomerase</keyword>
<dbReference type="Proteomes" id="UP000078550">
    <property type="component" value="Unassembled WGS sequence"/>
</dbReference>
<dbReference type="InterPro" id="IPR048741">
    <property type="entry name" value="Pus10-like_C"/>
</dbReference>
<dbReference type="SUPFAM" id="SSF55120">
    <property type="entry name" value="Pseudouridine synthase"/>
    <property type="match status" value="1"/>
</dbReference>
<organism evidence="7 9">
    <name type="scientific">Plasmodium ovale wallikeri</name>
    <dbReference type="NCBI Taxonomy" id="864142"/>
    <lineage>
        <taxon>Eukaryota</taxon>
        <taxon>Sar</taxon>
        <taxon>Alveolata</taxon>
        <taxon>Apicomplexa</taxon>
        <taxon>Aconoidasida</taxon>
        <taxon>Haemosporida</taxon>
        <taxon>Plasmodiidae</taxon>
        <taxon>Plasmodium</taxon>
        <taxon>Plasmodium (Plasmodium)</taxon>
    </lineage>
</organism>
<feature type="domain" description="Pus10-like C-terminal" evidence="6">
    <location>
        <begin position="616"/>
        <end position="759"/>
    </location>
</feature>
<evidence type="ECO:0000256" key="3">
    <source>
        <dbReference type="ARBA" id="ARBA00022694"/>
    </source>
</evidence>
<comment type="similarity">
    <text evidence="1">Belongs to the pseudouridine synthase Pus10 family.</text>
</comment>